<feature type="region of interest" description="Disordered" evidence="1">
    <location>
        <begin position="1"/>
        <end position="20"/>
    </location>
</feature>
<keyword evidence="2" id="KW-0812">Transmembrane</keyword>
<reference evidence="3 4" key="1">
    <citation type="journal article" date="2016" name="Nat. Commun.">
        <title>Thousands of microbial genomes shed light on interconnected biogeochemical processes in an aquifer system.</title>
        <authorList>
            <person name="Anantharaman K."/>
            <person name="Brown C.T."/>
            <person name="Hug L.A."/>
            <person name="Sharon I."/>
            <person name="Castelle C.J."/>
            <person name="Probst A.J."/>
            <person name="Thomas B.C."/>
            <person name="Singh A."/>
            <person name="Wilkins M.J."/>
            <person name="Karaoz U."/>
            <person name="Brodie E.L."/>
            <person name="Williams K.H."/>
            <person name="Hubbard S.S."/>
            <person name="Banfield J.F."/>
        </authorList>
    </citation>
    <scope>NUCLEOTIDE SEQUENCE [LARGE SCALE GENOMIC DNA]</scope>
</reference>
<dbReference type="EMBL" id="MHMW01000010">
    <property type="protein sequence ID" value="OGZ34415.1"/>
    <property type="molecule type" value="Genomic_DNA"/>
</dbReference>
<evidence type="ECO:0000256" key="2">
    <source>
        <dbReference type="SAM" id="Phobius"/>
    </source>
</evidence>
<evidence type="ECO:0000313" key="4">
    <source>
        <dbReference type="Proteomes" id="UP000179099"/>
    </source>
</evidence>
<name>A0A1G2F8K6_9BACT</name>
<dbReference type="STRING" id="1801992.A2Y98_03800"/>
<evidence type="ECO:0000313" key="3">
    <source>
        <dbReference type="EMBL" id="OGZ34415.1"/>
    </source>
</evidence>
<accession>A0A1G2F8K6</accession>
<feature type="compositionally biased region" description="Polar residues" evidence="1">
    <location>
        <begin position="1"/>
        <end position="16"/>
    </location>
</feature>
<keyword evidence="2" id="KW-1133">Transmembrane helix</keyword>
<evidence type="ECO:0000256" key="1">
    <source>
        <dbReference type="SAM" id="MobiDB-lite"/>
    </source>
</evidence>
<organism evidence="3 4">
    <name type="scientific">Candidatus Portnoybacteria bacterium RBG_19FT_COMBO_36_7</name>
    <dbReference type="NCBI Taxonomy" id="1801992"/>
    <lineage>
        <taxon>Bacteria</taxon>
        <taxon>Candidatus Portnoyibacteriota</taxon>
    </lineage>
</organism>
<sequence>MDSQQFQPAENLTPNQVDEKPVSQKSNKKLIAVIVIVIVFLGLGAGAFWYYTQSKQTKSVVCTQEAKQCSDGSYVSRIGPNCEFAECPSKNLVASTLPDETAGWQTYRNEDYGFEFRYPIDFGKTIITSFNQVPPVGEEGQGILINFDNSGEFGLSLFFPKDYIKDYNLYNDFCTDEKIDKEFIFYCKNIIIGGKNAYYTVEYREVPECSGGYMIQEADVFIEKSKGQISFSQNFSEIQQKIDELYDCSLDTNEALDKELNIYLEKLFNNDTSVKGSSLIQKFNQILSTFKFIE</sequence>
<proteinExistence type="predicted"/>
<dbReference type="Proteomes" id="UP000179099">
    <property type="component" value="Unassembled WGS sequence"/>
</dbReference>
<protein>
    <submittedName>
        <fullName evidence="3">Uncharacterized protein</fullName>
    </submittedName>
</protein>
<comment type="caution">
    <text evidence="3">The sequence shown here is derived from an EMBL/GenBank/DDBJ whole genome shotgun (WGS) entry which is preliminary data.</text>
</comment>
<feature type="transmembrane region" description="Helical" evidence="2">
    <location>
        <begin position="30"/>
        <end position="51"/>
    </location>
</feature>
<keyword evidence="2" id="KW-0472">Membrane</keyword>
<gene>
    <name evidence="3" type="ORF">A2Y98_03800</name>
</gene>
<dbReference type="AlphaFoldDB" id="A0A1G2F8K6"/>